<evidence type="ECO:0000313" key="2">
    <source>
        <dbReference type="Proteomes" id="UP000276133"/>
    </source>
</evidence>
<name>A0A3M7RCY3_BRAPC</name>
<comment type="caution">
    <text evidence="1">The sequence shown here is derived from an EMBL/GenBank/DDBJ whole genome shotgun (WGS) entry which is preliminary data.</text>
</comment>
<dbReference type="Proteomes" id="UP000276133">
    <property type="component" value="Unassembled WGS sequence"/>
</dbReference>
<dbReference type="EMBL" id="REGN01003701">
    <property type="protein sequence ID" value="RNA21264.1"/>
    <property type="molecule type" value="Genomic_DNA"/>
</dbReference>
<gene>
    <name evidence="1" type="ORF">BpHYR1_020300</name>
</gene>
<dbReference type="AlphaFoldDB" id="A0A3M7RCY3"/>
<reference evidence="1 2" key="1">
    <citation type="journal article" date="2018" name="Sci. Rep.">
        <title>Genomic signatures of local adaptation to the degree of environmental predictability in rotifers.</title>
        <authorList>
            <person name="Franch-Gras L."/>
            <person name="Hahn C."/>
            <person name="Garcia-Roger E.M."/>
            <person name="Carmona M.J."/>
            <person name="Serra M."/>
            <person name="Gomez A."/>
        </authorList>
    </citation>
    <scope>NUCLEOTIDE SEQUENCE [LARGE SCALE GENOMIC DNA]</scope>
    <source>
        <strain evidence="1">HYR1</strain>
    </source>
</reference>
<proteinExistence type="predicted"/>
<organism evidence="1 2">
    <name type="scientific">Brachionus plicatilis</name>
    <name type="common">Marine rotifer</name>
    <name type="synonym">Brachionus muelleri</name>
    <dbReference type="NCBI Taxonomy" id="10195"/>
    <lineage>
        <taxon>Eukaryota</taxon>
        <taxon>Metazoa</taxon>
        <taxon>Spiralia</taxon>
        <taxon>Gnathifera</taxon>
        <taxon>Rotifera</taxon>
        <taxon>Eurotatoria</taxon>
        <taxon>Monogononta</taxon>
        <taxon>Pseudotrocha</taxon>
        <taxon>Ploima</taxon>
        <taxon>Brachionidae</taxon>
        <taxon>Brachionus</taxon>
    </lineage>
</organism>
<accession>A0A3M7RCY3</accession>
<evidence type="ECO:0000313" key="1">
    <source>
        <dbReference type="EMBL" id="RNA21264.1"/>
    </source>
</evidence>
<keyword evidence="2" id="KW-1185">Reference proteome</keyword>
<sequence length="93" mass="10750">MNFWTVTPNFLSNPFSSAVNYVRSKRVKAVNPITPKINKGEFLRIQRKHVLNLTSEIGSSFKNEGDIGLLKHLALYRTKLFLIHSIYKLSHYT</sequence>
<protein>
    <submittedName>
        <fullName evidence="1">Uncharacterized protein</fullName>
    </submittedName>
</protein>